<proteinExistence type="predicted"/>
<dbReference type="InterPro" id="IPR029063">
    <property type="entry name" value="SAM-dependent_MTases_sf"/>
</dbReference>
<dbReference type="InterPro" id="IPR001091">
    <property type="entry name" value="RM_Methyltransferase"/>
</dbReference>
<feature type="non-terminal residue" evidence="5">
    <location>
        <position position="1"/>
    </location>
</feature>
<dbReference type="SUPFAM" id="SSF53335">
    <property type="entry name" value="S-adenosyl-L-methionine-dependent methyltransferases"/>
    <property type="match status" value="1"/>
</dbReference>
<dbReference type="EMBL" id="LAZR01042354">
    <property type="protein sequence ID" value="KKL09723.1"/>
    <property type="molecule type" value="Genomic_DNA"/>
</dbReference>
<dbReference type="InterPro" id="IPR002941">
    <property type="entry name" value="DNA_methylase_N4/N6"/>
</dbReference>
<dbReference type="PRINTS" id="PR00508">
    <property type="entry name" value="S21N4MTFRASE"/>
</dbReference>
<dbReference type="Pfam" id="PF01555">
    <property type="entry name" value="N6_N4_Mtase"/>
    <property type="match status" value="1"/>
</dbReference>
<keyword evidence="2" id="KW-0808">Transferase</keyword>
<protein>
    <recommendedName>
        <fullName evidence="4">DNA methylase N-4/N-6 domain-containing protein</fullName>
    </recommendedName>
</protein>
<gene>
    <name evidence="5" type="ORF">LCGC14_2562990</name>
</gene>
<evidence type="ECO:0000256" key="3">
    <source>
        <dbReference type="SAM" id="MobiDB-lite"/>
    </source>
</evidence>
<dbReference type="GO" id="GO:0032259">
    <property type="term" value="P:methylation"/>
    <property type="evidence" value="ECO:0007669"/>
    <property type="project" value="UniProtKB-KW"/>
</dbReference>
<feature type="domain" description="DNA methylase N-4/N-6" evidence="4">
    <location>
        <begin position="145"/>
        <end position="183"/>
    </location>
</feature>
<feature type="region of interest" description="Disordered" evidence="3">
    <location>
        <begin position="1"/>
        <end position="26"/>
    </location>
</feature>
<evidence type="ECO:0000256" key="1">
    <source>
        <dbReference type="ARBA" id="ARBA00022603"/>
    </source>
</evidence>
<dbReference type="Gene3D" id="3.40.50.150">
    <property type="entry name" value="Vaccinia Virus protein VP39"/>
    <property type="match status" value="2"/>
</dbReference>
<evidence type="ECO:0000256" key="2">
    <source>
        <dbReference type="ARBA" id="ARBA00022679"/>
    </source>
</evidence>
<reference evidence="5" key="1">
    <citation type="journal article" date="2015" name="Nature">
        <title>Complex archaea that bridge the gap between prokaryotes and eukaryotes.</title>
        <authorList>
            <person name="Spang A."/>
            <person name="Saw J.H."/>
            <person name="Jorgensen S.L."/>
            <person name="Zaremba-Niedzwiedzka K."/>
            <person name="Martijn J."/>
            <person name="Lind A.E."/>
            <person name="van Eijk R."/>
            <person name="Schleper C."/>
            <person name="Guy L."/>
            <person name="Ettema T.J."/>
        </authorList>
    </citation>
    <scope>NUCLEOTIDE SEQUENCE</scope>
</reference>
<accession>A0A0F9DCJ4</accession>
<sequence length="197" mass="22404">AQTKANLSRRKHRPGKVDSGKYSKKDKIDNTKPLAFNEYWSLDKNKRAVWSINTKANKEFHFATFPPKLVQPMIKAGSPRYVCGKCGKLAIKKYRIVTRLEPGRKKIGLGPKTLHGKGKKPGLHYHTYRKFEGYDKCGCGGKSNRGIVLDPFAGTGITLLEAWKLGRDYIGFEASAEYCEMAERNLSRTRYKRLTDF</sequence>
<feature type="compositionally biased region" description="Basic and acidic residues" evidence="3">
    <location>
        <begin position="15"/>
        <end position="26"/>
    </location>
</feature>
<evidence type="ECO:0000259" key="4">
    <source>
        <dbReference type="Pfam" id="PF01555"/>
    </source>
</evidence>
<name>A0A0F9DCJ4_9ZZZZ</name>
<comment type="caution">
    <text evidence="5">The sequence shown here is derived from an EMBL/GenBank/DDBJ whole genome shotgun (WGS) entry which is preliminary data.</text>
</comment>
<organism evidence="5">
    <name type="scientific">marine sediment metagenome</name>
    <dbReference type="NCBI Taxonomy" id="412755"/>
    <lineage>
        <taxon>unclassified sequences</taxon>
        <taxon>metagenomes</taxon>
        <taxon>ecological metagenomes</taxon>
    </lineage>
</organism>
<dbReference type="GO" id="GO:0008170">
    <property type="term" value="F:N-methyltransferase activity"/>
    <property type="evidence" value="ECO:0007669"/>
    <property type="project" value="InterPro"/>
</dbReference>
<dbReference type="GO" id="GO:0003677">
    <property type="term" value="F:DNA binding"/>
    <property type="evidence" value="ECO:0007669"/>
    <property type="project" value="InterPro"/>
</dbReference>
<keyword evidence="1" id="KW-0489">Methyltransferase</keyword>
<evidence type="ECO:0000313" key="5">
    <source>
        <dbReference type="EMBL" id="KKL09723.1"/>
    </source>
</evidence>
<dbReference type="AlphaFoldDB" id="A0A0F9DCJ4"/>